<name>A0ABU6TY43_9FABA</name>
<evidence type="ECO:0000313" key="2">
    <source>
        <dbReference type="Proteomes" id="UP001341840"/>
    </source>
</evidence>
<evidence type="ECO:0000313" key="1">
    <source>
        <dbReference type="EMBL" id="MED6152918.1"/>
    </source>
</evidence>
<sequence length="179" mass="19561">MSMWFGDTDDISTLSSLLHITANPPALFFPSPSQSVENTLSNPPFLLRLLTSSVFFLVSMRNTRLGACCVKSLFKALIAHGFPRPQQFKLASLIAPGRAAQQPLPIWDQIGVSSSAHFPLLFPFVSTLVPMISALIHAPNSFDFHCRYASAPPLKRLHSRTSPTVAASFLPNPIVLQCS</sequence>
<reference evidence="1 2" key="1">
    <citation type="journal article" date="2023" name="Plants (Basel)">
        <title>Bridging the Gap: Combining Genomics and Transcriptomics Approaches to Understand Stylosanthes scabra, an Orphan Legume from the Brazilian Caatinga.</title>
        <authorList>
            <person name="Ferreira-Neto J.R.C."/>
            <person name="da Silva M.D."/>
            <person name="Binneck E."/>
            <person name="de Melo N.F."/>
            <person name="da Silva R.H."/>
            <person name="de Melo A.L.T.M."/>
            <person name="Pandolfi V."/>
            <person name="Bustamante F.O."/>
            <person name="Brasileiro-Vidal A.C."/>
            <person name="Benko-Iseppon A.M."/>
        </authorList>
    </citation>
    <scope>NUCLEOTIDE SEQUENCE [LARGE SCALE GENOMIC DNA]</scope>
    <source>
        <tissue evidence="1">Leaves</tissue>
    </source>
</reference>
<organism evidence="1 2">
    <name type="scientific">Stylosanthes scabra</name>
    <dbReference type="NCBI Taxonomy" id="79078"/>
    <lineage>
        <taxon>Eukaryota</taxon>
        <taxon>Viridiplantae</taxon>
        <taxon>Streptophyta</taxon>
        <taxon>Embryophyta</taxon>
        <taxon>Tracheophyta</taxon>
        <taxon>Spermatophyta</taxon>
        <taxon>Magnoliopsida</taxon>
        <taxon>eudicotyledons</taxon>
        <taxon>Gunneridae</taxon>
        <taxon>Pentapetalae</taxon>
        <taxon>rosids</taxon>
        <taxon>fabids</taxon>
        <taxon>Fabales</taxon>
        <taxon>Fabaceae</taxon>
        <taxon>Papilionoideae</taxon>
        <taxon>50 kb inversion clade</taxon>
        <taxon>dalbergioids sensu lato</taxon>
        <taxon>Dalbergieae</taxon>
        <taxon>Pterocarpus clade</taxon>
        <taxon>Stylosanthes</taxon>
    </lineage>
</organism>
<protein>
    <submittedName>
        <fullName evidence="1">Uncharacterized protein</fullName>
    </submittedName>
</protein>
<proteinExistence type="predicted"/>
<accession>A0ABU6TY43</accession>
<feature type="non-terminal residue" evidence="1">
    <location>
        <position position="179"/>
    </location>
</feature>
<dbReference type="EMBL" id="JASCZI010092916">
    <property type="protein sequence ID" value="MED6152918.1"/>
    <property type="molecule type" value="Genomic_DNA"/>
</dbReference>
<keyword evidence="2" id="KW-1185">Reference proteome</keyword>
<dbReference type="Proteomes" id="UP001341840">
    <property type="component" value="Unassembled WGS sequence"/>
</dbReference>
<gene>
    <name evidence="1" type="ORF">PIB30_096513</name>
</gene>
<comment type="caution">
    <text evidence="1">The sequence shown here is derived from an EMBL/GenBank/DDBJ whole genome shotgun (WGS) entry which is preliminary data.</text>
</comment>